<name>A0A3E5AS14_9FIRM</name>
<comment type="caution">
    <text evidence="2">The sequence shown here is derived from an EMBL/GenBank/DDBJ whole genome shotgun (WGS) entry which is preliminary data.</text>
</comment>
<dbReference type="EMBL" id="QSUG01000001">
    <property type="protein sequence ID" value="RGN26610.1"/>
    <property type="molecule type" value="Genomic_DNA"/>
</dbReference>
<sequence length="202" mass="22795">MKGENVSKYKITEIEHPKYPWLHRIQAVSDVNEKVPKGTIGGFVENENNLSQEGTCWIYDDAICCENGEVKEEAALYDGSLVRGYAVVTGDTTFYDRAVAKRDCYICGGEIKENAIISGKAFIDTVGVNAPVIGGESHVYGEVRGNIYIKGDIFPWDIFNNHTKDMFLYENGKWSAFSVPEKLKPPQSYQKRQTKKKNQPER</sequence>
<reference evidence="2 3" key="1">
    <citation type="submission" date="2018-08" db="EMBL/GenBank/DDBJ databases">
        <title>A genome reference for cultivated species of the human gut microbiota.</title>
        <authorList>
            <person name="Zou Y."/>
            <person name="Xue W."/>
            <person name="Luo G."/>
        </authorList>
    </citation>
    <scope>NUCLEOTIDE SEQUENCE [LARGE SCALE GENOMIC DNA]</scope>
    <source>
        <strain evidence="2 3">OM05-6AA</strain>
    </source>
</reference>
<evidence type="ECO:0000313" key="3">
    <source>
        <dbReference type="Proteomes" id="UP000260970"/>
    </source>
</evidence>
<feature type="region of interest" description="Disordered" evidence="1">
    <location>
        <begin position="180"/>
        <end position="202"/>
    </location>
</feature>
<dbReference type="InterPro" id="IPR011004">
    <property type="entry name" value="Trimer_LpxA-like_sf"/>
</dbReference>
<dbReference type="Proteomes" id="UP000260970">
    <property type="component" value="Unassembled WGS sequence"/>
</dbReference>
<evidence type="ECO:0000313" key="2">
    <source>
        <dbReference type="EMBL" id="RGN26610.1"/>
    </source>
</evidence>
<dbReference type="AlphaFoldDB" id="A0A3E5AS14"/>
<protein>
    <recommendedName>
        <fullName evidence="4">Polymer-forming cytoskeletal protein</fullName>
    </recommendedName>
</protein>
<feature type="compositionally biased region" description="Basic residues" evidence="1">
    <location>
        <begin position="192"/>
        <end position="202"/>
    </location>
</feature>
<organism evidence="2 3">
    <name type="scientific">Agathobacter rectalis</name>
    <dbReference type="NCBI Taxonomy" id="39491"/>
    <lineage>
        <taxon>Bacteria</taxon>
        <taxon>Bacillati</taxon>
        <taxon>Bacillota</taxon>
        <taxon>Clostridia</taxon>
        <taxon>Lachnospirales</taxon>
        <taxon>Lachnospiraceae</taxon>
        <taxon>Agathobacter</taxon>
    </lineage>
</organism>
<evidence type="ECO:0000256" key="1">
    <source>
        <dbReference type="SAM" id="MobiDB-lite"/>
    </source>
</evidence>
<proteinExistence type="predicted"/>
<dbReference type="SUPFAM" id="SSF51161">
    <property type="entry name" value="Trimeric LpxA-like enzymes"/>
    <property type="match status" value="1"/>
</dbReference>
<accession>A0A3E5AS14</accession>
<evidence type="ECO:0008006" key="4">
    <source>
        <dbReference type="Google" id="ProtNLM"/>
    </source>
</evidence>
<gene>
    <name evidence="2" type="ORF">DXB72_01390</name>
</gene>